<dbReference type="EMBL" id="JBIRYL010000001">
    <property type="protein sequence ID" value="MFI2229020.1"/>
    <property type="molecule type" value="Genomic_DNA"/>
</dbReference>
<comment type="caution">
    <text evidence="3">The sequence shown here is derived from an EMBL/GenBank/DDBJ whole genome shotgun (WGS) entry which is preliminary data.</text>
</comment>
<keyword evidence="1" id="KW-0238">DNA-binding</keyword>
<protein>
    <submittedName>
        <fullName evidence="3">MerR family transcriptional regulator</fullName>
    </submittedName>
</protein>
<dbReference type="InterPro" id="IPR009061">
    <property type="entry name" value="DNA-bd_dom_put_sf"/>
</dbReference>
<dbReference type="Pfam" id="PF13411">
    <property type="entry name" value="MerR_1"/>
    <property type="match status" value="1"/>
</dbReference>
<evidence type="ECO:0000313" key="3">
    <source>
        <dbReference type="EMBL" id="MFI2229020.1"/>
    </source>
</evidence>
<name>A0ABW7VQZ4_9NOCA</name>
<dbReference type="RefSeq" id="WP_397059620.1">
    <property type="nucleotide sequence ID" value="NZ_JBIRYL010000001.1"/>
</dbReference>
<dbReference type="Gene3D" id="1.10.1660.10">
    <property type="match status" value="1"/>
</dbReference>
<dbReference type="Proteomes" id="UP001611494">
    <property type="component" value="Unassembled WGS sequence"/>
</dbReference>
<organism evidence="3 4">
    <name type="scientific">Nocardia testacea</name>
    <dbReference type="NCBI Taxonomy" id="248551"/>
    <lineage>
        <taxon>Bacteria</taxon>
        <taxon>Bacillati</taxon>
        <taxon>Actinomycetota</taxon>
        <taxon>Actinomycetes</taxon>
        <taxon>Mycobacteriales</taxon>
        <taxon>Nocardiaceae</taxon>
        <taxon>Nocardia</taxon>
    </lineage>
</organism>
<proteinExistence type="predicted"/>
<accession>A0ABW7VQZ4</accession>
<dbReference type="PANTHER" id="PTHR30204">
    <property type="entry name" value="REDOX-CYCLING DRUG-SENSING TRANSCRIPTIONAL ACTIVATOR SOXR"/>
    <property type="match status" value="1"/>
</dbReference>
<sequence>MTQTTASLGTVSIGEAARRTGVPVRTIRFYCDEGLLPAHRTSGGHRVFTGDALTRLTSIRRLRAVGLGLTAIAAVLADADATRGAVTAERLAVEAELNALSWRHAALIALEGARDEDRTVVLGRLAGVAERGAARDVLVGFWRRILAAMPPGLFDEFVAMDIPAAPARPTPGHVLAVAELAELARSPELGREMPRRLWLSDRASIRDEQALVAELAPALTGAAQRVLAGADPGPGPELDLFVAAHAAARGRRDTPAFRRRLAAATTGHPAVTRYWALTADALGTPHTTGATLDWLHTALHRSLEPRDG</sequence>
<dbReference type="PANTHER" id="PTHR30204:SF93">
    <property type="entry name" value="HTH MERR-TYPE DOMAIN-CONTAINING PROTEIN"/>
    <property type="match status" value="1"/>
</dbReference>
<reference evidence="3 4" key="1">
    <citation type="submission" date="2024-10" db="EMBL/GenBank/DDBJ databases">
        <title>The Natural Products Discovery Center: Release of the First 8490 Sequenced Strains for Exploring Actinobacteria Biosynthetic Diversity.</title>
        <authorList>
            <person name="Kalkreuter E."/>
            <person name="Kautsar S.A."/>
            <person name="Yang D."/>
            <person name="Bader C.D."/>
            <person name="Teijaro C.N."/>
            <person name="Fluegel L."/>
            <person name="Davis C.M."/>
            <person name="Simpson J.R."/>
            <person name="Lauterbach L."/>
            <person name="Steele A.D."/>
            <person name="Gui C."/>
            <person name="Meng S."/>
            <person name="Li G."/>
            <person name="Viehrig K."/>
            <person name="Ye F."/>
            <person name="Su P."/>
            <person name="Kiefer A.F."/>
            <person name="Nichols A."/>
            <person name="Cepeda A.J."/>
            <person name="Yan W."/>
            <person name="Fan B."/>
            <person name="Jiang Y."/>
            <person name="Adhikari A."/>
            <person name="Zheng C.-J."/>
            <person name="Schuster L."/>
            <person name="Cowan T.M."/>
            <person name="Smanski M.J."/>
            <person name="Chevrette M.G."/>
            <person name="De Carvalho L.P.S."/>
            <person name="Shen B."/>
        </authorList>
    </citation>
    <scope>NUCLEOTIDE SEQUENCE [LARGE SCALE GENOMIC DNA]</scope>
    <source>
        <strain evidence="3 4">NPDC019377</strain>
    </source>
</reference>
<feature type="domain" description="HTH merR-type" evidence="2">
    <location>
        <begin position="10"/>
        <end position="78"/>
    </location>
</feature>
<evidence type="ECO:0000259" key="2">
    <source>
        <dbReference type="PROSITE" id="PS50937"/>
    </source>
</evidence>
<gene>
    <name evidence="3" type="ORF">ACH49Z_04125</name>
</gene>
<dbReference type="PROSITE" id="PS50937">
    <property type="entry name" value="HTH_MERR_2"/>
    <property type="match status" value="1"/>
</dbReference>
<keyword evidence="4" id="KW-1185">Reference proteome</keyword>
<dbReference type="SUPFAM" id="SSF46955">
    <property type="entry name" value="Putative DNA-binding domain"/>
    <property type="match status" value="1"/>
</dbReference>
<dbReference type="SMART" id="SM00422">
    <property type="entry name" value="HTH_MERR"/>
    <property type="match status" value="1"/>
</dbReference>
<dbReference type="InterPro" id="IPR047057">
    <property type="entry name" value="MerR_fam"/>
</dbReference>
<dbReference type="PRINTS" id="PR00040">
    <property type="entry name" value="HTHMERR"/>
</dbReference>
<dbReference type="InterPro" id="IPR000551">
    <property type="entry name" value="MerR-type_HTH_dom"/>
</dbReference>
<evidence type="ECO:0000313" key="4">
    <source>
        <dbReference type="Proteomes" id="UP001611494"/>
    </source>
</evidence>
<evidence type="ECO:0000256" key="1">
    <source>
        <dbReference type="ARBA" id="ARBA00023125"/>
    </source>
</evidence>